<reference evidence="2 3" key="1">
    <citation type="journal article" date="2010" name="Science">
        <title>Pathogenicity determinants in smut fungi revealed by genome comparison.</title>
        <authorList>
            <person name="Schirawski J."/>
            <person name="Mannhaupt G."/>
            <person name="Muench K."/>
            <person name="Brefort T."/>
            <person name="Schipper K."/>
            <person name="Doehlemann G."/>
            <person name="Di Stasio M."/>
            <person name="Roessel N."/>
            <person name="Mendoza-Mendoza A."/>
            <person name="Pester D."/>
            <person name="Mueller O."/>
            <person name="Winterberg B."/>
            <person name="Meyer E."/>
            <person name="Ghareeb H."/>
            <person name="Wollenberg T."/>
            <person name="Muensterkoetter M."/>
            <person name="Wong P."/>
            <person name="Walter M."/>
            <person name="Stukenbrock E."/>
            <person name="Gueldener U."/>
            <person name="Kahmann R."/>
        </authorList>
    </citation>
    <scope>NUCLEOTIDE SEQUENCE [LARGE SCALE GENOMIC DNA]</scope>
    <source>
        <strain evidence="3">SRZ2</strain>
    </source>
</reference>
<evidence type="ECO:0000313" key="3">
    <source>
        <dbReference type="Proteomes" id="UP000008867"/>
    </source>
</evidence>
<gene>
    <name evidence="2" type="ORF">sr11202</name>
</gene>
<feature type="compositionally biased region" description="Polar residues" evidence="1">
    <location>
        <begin position="65"/>
        <end position="74"/>
    </location>
</feature>
<dbReference type="eggNOG" id="ENOG502SFEH">
    <property type="taxonomic scope" value="Eukaryota"/>
</dbReference>
<organism evidence="2 3">
    <name type="scientific">Sporisorium reilianum (strain SRZ2)</name>
    <name type="common">Maize head smut fungus</name>
    <dbReference type="NCBI Taxonomy" id="999809"/>
    <lineage>
        <taxon>Eukaryota</taxon>
        <taxon>Fungi</taxon>
        <taxon>Dikarya</taxon>
        <taxon>Basidiomycota</taxon>
        <taxon>Ustilaginomycotina</taxon>
        <taxon>Ustilaginomycetes</taxon>
        <taxon>Ustilaginales</taxon>
        <taxon>Ustilaginaceae</taxon>
        <taxon>Sporisorium</taxon>
    </lineage>
</organism>
<dbReference type="HOGENOM" id="CLU_551092_0_0_1"/>
<dbReference type="OrthoDB" id="2546422at2759"/>
<feature type="compositionally biased region" description="Basic and acidic residues" evidence="1">
    <location>
        <begin position="372"/>
        <end position="385"/>
    </location>
</feature>
<name>E6ZM81_SPORE</name>
<dbReference type="VEuPathDB" id="FungiDB:sr11202"/>
<protein>
    <submittedName>
        <fullName evidence="2">Uncharacterized protein</fullName>
    </submittedName>
</protein>
<dbReference type="EMBL" id="FQ311431">
    <property type="protein sequence ID" value="CBQ68338.1"/>
    <property type="molecule type" value="Genomic_DNA"/>
</dbReference>
<accession>E6ZM81</accession>
<feature type="region of interest" description="Disordered" evidence="1">
    <location>
        <begin position="299"/>
        <end position="420"/>
    </location>
</feature>
<feature type="compositionally biased region" description="Pro residues" evidence="1">
    <location>
        <begin position="35"/>
        <end position="51"/>
    </location>
</feature>
<sequence>MFRGDTTESEAMGEAQGSTPAEYSRTPSFDDIASQPPPDALLPPPPPPPTLAPALDVHRRRESSRSGLTLRSTPLVATQPQAVLDMRAIQAHAEALEMQTRRALEATQRLAEQHFEAMLDSRGFRVTHACEHCRQRKAKHERRRVFAGALFADVAPQPGEGGVGPGPMRAARTREARSATASMPYALRRNTAPEHLLREGGPSSSALQPNPVRDLRSSVPPPPQQLVRPTPVRLAAAYDQRRDSLATEAAHSFDYALPPRSGSPHPTRWAEPTAHRTSTPQPRPALPTRSVLQHALAARTPPLPSTLGRAWADDRPTPWSAGLRALQTPSSLTQDQRLEESHGEGKDEGEGDRDRRWSTDGNFSEDAVPGRAESEEVPLRARGIEGEGAVSLETMMQRGGSAGEGDGERERDPGSGDQLQ</sequence>
<feature type="region of interest" description="Disordered" evidence="1">
    <location>
        <begin position="253"/>
        <end position="287"/>
    </location>
</feature>
<feature type="compositionally biased region" description="Basic and acidic residues" evidence="1">
    <location>
        <begin position="336"/>
        <end position="358"/>
    </location>
</feature>
<keyword evidence="3" id="KW-1185">Reference proteome</keyword>
<feature type="region of interest" description="Disordered" evidence="1">
    <location>
        <begin position="195"/>
        <end position="227"/>
    </location>
</feature>
<feature type="region of interest" description="Disordered" evidence="1">
    <location>
        <begin position="1"/>
        <end position="74"/>
    </location>
</feature>
<evidence type="ECO:0000256" key="1">
    <source>
        <dbReference type="SAM" id="MobiDB-lite"/>
    </source>
</evidence>
<dbReference type="Proteomes" id="UP000008867">
    <property type="component" value="Chromosome 10"/>
</dbReference>
<proteinExistence type="predicted"/>
<evidence type="ECO:0000313" key="2">
    <source>
        <dbReference type="EMBL" id="CBQ68338.1"/>
    </source>
</evidence>
<dbReference type="AlphaFoldDB" id="E6ZM81"/>
<feature type="compositionally biased region" description="Polar residues" evidence="1">
    <location>
        <begin position="16"/>
        <end position="27"/>
    </location>
</feature>